<protein>
    <submittedName>
        <fullName evidence="1">Uncharacterized protein</fullName>
    </submittedName>
</protein>
<dbReference type="EMBL" id="FNFH01000008">
    <property type="protein sequence ID" value="SDK74083.1"/>
    <property type="molecule type" value="Genomic_DNA"/>
</dbReference>
<dbReference type="AlphaFoldDB" id="A0A1G9EDC8"/>
<name>A0A1G9EDC8_9GAMM</name>
<proteinExistence type="predicted"/>
<dbReference type="OrthoDB" id="5801544at2"/>
<accession>A0A1G9EDC8</accession>
<evidence type="ECO:0000313" key="2">
    <source>
        <dbReference type="Proteomes" id="UP000199305"/>
    </source>
</evidence>
<reference evidence="2" key="1">
    <citation type="submission" date="2016-10" db="EMBL/GenBank/DDBJ databases">
        <authorList>
            <person name="Varghese N."/>
            <person name="Submissions S."/>
        </authorList>
    </citation>
    <scope>NUCLEOTIDE SEQUENCE [LARGE SCALE GENOMIC DNA]</scope>
    <source>
        <strain evidence="2">CGMCC 1.10658</strain>
    </source>
</reference>
<gene>
    <name evidence="1" type="ORF">SAMN05216212_3072</name>
</gene>
<dbReference type="RefSeq" id="WP_091516453.1">
    <property type="nucleotide sequence ID" value="NZ_FNFH01000008.1"/>
</dbReference>
<keyword evidence="2" id="KW-1185">Reference proteome</keyword>
<dbReference type="STRING" id="658219.SAMN05216212_3072"/>
<evidence type="ECO:0000313" key="1">
    <source>
        <dbReference type="EMBL" id="SDK74083.1"/>
    </source>
</evidence>
<organism evidence="1 2">
    <name type="scientific">Microbulbifer yueqingensis</name>
    <dbReference type="NCBI Taxonomy" id="658219"/>
    <lineage>
        <taxon>Bacteria</taxon>
        <taxon>Pseudomonadati</taxon>
        <taxon>Pseudomonadota</taxon>
        <taxon>Gammaproteobacteria</taxon>
        <taxon>Cellvibrionales</taxon>
        <taxon>Microbulbiferaceae</taxon>
        <taxon>Microbulbifer</taxon>
    </lineage>
</organism>
<dbReference type="Proteomes" id="UP000199305">
    <property type="component" value="Unassembled WGS sequence"/>
</dbReference>
<sequence length="133" mass="14837">MHVIKTIRPGQGGARRFEQRFGKRLCAVRYRESPCGQKILTTVELIVEEREKPAPGASLAAVHAYRKSEAVALSIGYEEHAMRRLVKQAGGRWSRVAKAWVILRETANTLGLAHRIVEGLAEECTDIDTSIEL</sequence>